<evidence type="ECO:0000313" key="8">
    <source>
        <dbReference type="Proteomes" id="UP001183006"/>
    </source>
</evidence>
<proteinExistence type="inferred from homology"/>
<accession>A0AA51YFR9</accession>
<name>A0AA51YFR9_9EURY</name>
<evidence type="ECO:0000256" key="1">
    <source>
        <dbReference type="ARBA" id="ARBA00009451"/>
    </source>
</evidence>
<dbReference type="Proteomes" id="UP001183006">
    <property type="component" value="Chromosome"/>
</dbReference>
<dbReference type="CDD" id="cd00336">
    <property type="entry name" value="Ribosomal_L22"/>
    <property type="match status" value="1"/>
</dbReference>
<evidence type="ECO:0000256" key="3">
    <source>
        <dbReference type="ARBA" id="ARBA00023274"/>
    </source>
</evidence>
<dbReference type="NCBIfam" id="NF003260">
    <property type="entry name" value="PRK04223.1"/>
    <property type="match status" value="1"/>
</dbReference>
<comment type="similarity">
    <text evidence="1 4 5">Belongs to the universal ribosomal protein uL22 family.</text>
</comment>
<keyword evidence="4 6" id="KW-0699">rRNA-binding</keyword>
<dbReference type="KEGG" id="mmav:RE476_07365"/>
<dbReference type="PANTHER" id="PTHR11593:SF10">
    <property type="entry name" value="60S RIBOSOMAL PROTEIN L17"/>
    <property type="match status" value="1"/>
</dbReference>
<dbReference type="SUPFAM" id="SSF54843">
    <property type="entry name" value="Ribosomal protein L22"/>
    <property type="match status" value="1"/>
</dbReference>
<comment type="function">
    <text evidence="4">The globular domain of the protein is located near the polypeptide exit tunnel on the outside of the subunit, while an extended beta-hairpin is found that lines the wall of the exit tunnel in the center of the 70S ribosome.</text>
</comment>
<dbReference type="PANTHER" id="PTHR11593">
    <property type="entry name" value="60S RIBOSOMAL PROTEIN L17"/>
    <property type="match status" value="1"/>
</dbReference>
<dbReference type="InterPro" id="IPR036394">
    <property type="entry name" value="Ribosomal_uL22_sf"/>
</dbReference>
<dbReference type="Gene3D" id="3.90.470.10">
    <property type="entry name" value="Ribosomal protein L22/L17"/>
    <property type="match status" value="1"/>
</dbReference>
<keyword evidence="4 6" id="KW-0694">RNA-binding</keyword>
<evidence type="ECO:0000256" key="6">
    <source>
        <dbReference type="RuleBase" id="RU004007"/>
    </source>
</evidence>
<dbReference type="NCBIfam" id="TIGR01038">
    <property type="entry name" value="uL22_arch_euk"/>
    <property type="match status" value="1"/>
</dbReference>
<gene>
    <name evidence="4" type="primary">rpl22</name>
    <name evidence="7" type="ORF">RE476_07365</name>
</gene>
<organism evidence="7 8">
    <name type="scientific">Methanolobus mangrovi</name>
    <dbReference type="NCBI Taxonomy" id="3072977"/>
    <lineage>
        <taxon>Archaea</taxon>
        <taxon>Methanobacteriati</taxon>
        <taxon>Methanobacteriota</taxon>
        <taxon>Stenosarchaea group</taxon>
        <taxon>Methanomicrobia</taxon>
        <taxon>Methanosarcinales</taxon>
        <taxon>Methanosarcinaceae</taxon>
        <taxon>Methanolobus</taxon>
    </lineage>
</organism>
<evidence type="ECO:0000256" key="5">
    <source>
        <dbReference type="RuleBase" id="RU004005"/>
    </source>
</evidence>
<dbReference type="InterPro" id="IPR001063">
    <property type="entry name" value="Ribosomal_uL22"/>
</dbReference>
<dbReference type="GO" id="GO:0019843">
    <property type="term" value="F:rRNA binding"/>
    <property type="evidence" value="ECO:0007669"/>
    <property type="project" value="UniProtKB-UniRule"/>
</dbReference>
<reference evidence="7" key="1">
    <citation type="submission" date="2023-08" db="EMBL/GenBank/DDBJ databases">
        <title>Methanolobus mangrovi sp. nov. and Methanolobus sediminis sp. nov, two novel methylotrophic methanogens isolated from mangrove sediments in China.</title>
        <authorList>
            <person name="Zhou J."/>
        </authorList>
    </citation>
    <scope>NUCLEOTIDE SEQUENCE</scope>
    <source>
        <strain evidence="7">FTZ2</strain>
    </source>
</reference>
<dbReference type="InterPro" id="IPR005721">
    <property type="entry name" value="Ribosomal_uL22_euk/arc"/>
</dbReference>
<dbReference type="RefSeq" id="WP_309307012.1">
    <property type="nucleotide sequence ID" value="NZ_CP133594.1"/>
</dbReference>
<dbReference type="AlphaFoldDB" id="A0AA51YFR9"/>
<evidence type="ECO:0000313" key="7">
    <source>
        <dbReference type="EMBL" id="WMW21226.1"/>
    </source>
</evidence>
<keyword evidence="8" id="KW-1185">Reference proteome</keyword>
<dbReference type="InterPro" id="IPR057265">
    <property type="entry name" value="Ribosomal_uL22_arc-type"/>
</dbReference>
<comment type="function">
    <text evidence="4 6">This protein binds specifically to 23S rRNA. It makes multiple contacts with different domains of the 23S rRNA in the assembled 50S subunit and ribosome.</text>
</comment>
<dbReference type="GO" id="GO:0002181">
    <property type="term" value="P:cytoplasmic translation"/>
    <property type="evidence" value="ECO:0007669"/>
    <property type="project" value="TreeGrafter"/>
</dbReference>
<evidence type="ECO:0000256" key="4">
    <source>
        <dbReference type="HAMAP-Rule" id="MF_01331"/>
    </source>
</evidence>
<dbReference type="GeneID" id="84229948"/>
<keyword evidence="2 4" id="KW-0689">Ribosomal protein</keyword>
<dbReference type="HAMAP" id="MF_01331_A">
    <property type="entry name" value="Ribosomal_uL22_A"/>
    <property type="match status" value="1"/>
</dbReference>
<dbReference type="GO" id="GO:0003735">
    <property type="term" value="F:structural constituent of ribosome"/>
    <property type="evidence" value="ECO:0007669"/>
    <property type="project" value="UniProtKB-UniRule"/>
</dbReference>
<keyword evidence="3 4" id="KW-0687">Ribonucleoprotein</keyword>
<protein>
    <recommendedName>
        <fullName evidence="4">Large ribosomal subunit protein uL22</fullName>
    </recommendedName>
</protein>
<sequence length="151" mass="16693">MARIGYSIEMDPKVSSKAMGSELHISPKKSRELGKAIKGMRTSVAKNYLENVVIMKQAVPFKRHCDGSGHRKGPMANGRYPVKVAEAFLKILENAGNNAEYKGLDPEHMYIAHVAAKRGRVIHGMRPRARGRGSPSNTDTVNVEIILNEVR</sequence>
<comment type="subunit">
    <text evidence="4 6">Part of the 50S ribosomal subunit.</text>
</comment>
<dbReference type="GO" id="GO:0022625">
    <property type="term" value="C:cytosolic large ribosomal subunit"/>
    <property type="evidence" value="ECO:0007669"/>
    <property type="project" value="UniProtKB-UniRule"/>
</dbReference>
<evidence type="ECO:0000256" key="2">
    <source>
        <dbReference type="ARBA" id="ARBA00022980"/>
    </source>
</evidence>
<dbReference type="EMBL" id="CP133594">
    <property type="protein sequence ID" value="WMW21226.1"/>
    <property type="molecule type" value="Genomic_DNA"/>
</dbReference>
<dbReference type="Pfam" id="PF00237">
    <property type="entry name" value="Ribosomal_L22"/>
    <property type="match status" value="1"/>
</dbReference>